<protein>
    <recommendedName>
        <fullName evidence="6">C-type lectin domain-containing protein</fullName>
    </recommendedName>
</protein>
<keyword evidence="2" id="KW-0430">Lectin</keyword>
<dbReference type="PROSITE" id="PS50041">
    <property type="entry name" value="C_TYPE_LECTIN_2"/>
    <property type="match status" value="1"/>
</dbReference>
<evidence type="ECO:0000256" key="3">
    <source>
        <dbReference type="ARBA" id="ARBA00022968"/>
    </source>
</evidence>
<comment type="subcellular location">
    <subcellularLocation>
        <location evidence="1">Membrane</location>
        <topology evidence="1">Single-pass type II membrane protein</topology>
    </subcellularLocation>
</comment>
<dbReference type="PANTHER" id="PTHR46784">
    <property type="entry name" value="KILLER CELL LECTIN-LIKE RECEPTOR SUBFAMILY B MEMBER 1"/>
    <property type="match status" value="1"/>
</dbReference>
<keyword evidence="4" id="KW-0812">Transmembrane</keyword>
<reference evidence="7" key="2">
    <citation type="submission" date="2025-09" db="UniProtKB">
        <authorList>
            <consortium name="Ensembl"/>
        </authorList>
    </citation>
    <scope>IDENTIFICATION</scope>
</reference>
<dbReference type="AlphaFoldDB" id="A0A8C3RML8"/>
<dbReference type="Proteomes" id="UP000694403">
    <property type="component" value="Unplaced"/>
</dbReference>
<keyword evidence="4" id="KW-1133">Transmembrane helix</keyword>
<evidence type="ECO:0000256" key="4">
    <source>
        <dbReference type="ARBA" id="ARBA00022989"/>
    </source>
</evidence>
<dbReference type="GO" id="GO:0005886">
    <property type="term" value="C:plasma membrane"/>
    <property type="evidence" value="ECO:0007669"/>
    <property type="project" value="TreeGrafter"/>
</dbReference>
<keyword evidence="8" id="KW-1185">Reference proteome</keyword>
<evidence type="ECO:0000256" key="2">
    <source>
        <dbReference type="ARBA" id="ARBA00022734"/>
    </source>
</evidence>
<dbReference type="GO" id="GO:0009986">
    <property type="term" value="C:cell surface"/>
    <property type="evidence" value="ECO:0007669"/>
    <property type="project" value="TreeGrafter"/>
</dbReference>
<dbReference type="InterPro" id="IPR033992">
    <property type="entry name" value="NKR-like_CTLD"/>
</dbReference>
<evidence type="ECO:0000256" key="5">
    <source>
        <dbReference type="ARBA" id="ARBA00023157"/>
    </source>
</evidence>
<dbReference type="PANTHER" id="PTHR46784:SF1">
    <property type="entry name" value="KILLER CELL LECTIN-LIKE RECEPTOR SUBFAMILY B MEMBER 1"/>
    <property type="match status" value="1"/>
</dbReference>
<dbReference type="GO" id="GO:0042269">
    <property type="term" value="P:regulation of natural killer cell mediated cytotoxicity"/>
    <property type="evidence" value="ECO:0007669"/>
    <property type="project" value="TreeGrafter"/>
</dbReference>
<dbReference type="Gene3D" id="3.10.100.10">
    <property type="entry name" value="Mannose-Binding Protein A, subunit A"/>
    <property type="match status" value="1"/>
</dbReference>
<evidence type="ECO:0000313" key="7">
    <source>
        <dbReference type="Ensembl" id="ENSCSRP00000000666.1"/>
    </source>
</evidence>
<dbReference type="SMART" id="SM00034">
    <property type="entry name" value="CLECT"/>
    <property type="match status" value="1"/>
</dbReference>
<name>A0A8C3RML8_CHESE</name>
<keyword evidence="5" id="KW-1015">Disulfide bond</keyword>
<reference evidence="7" key="1">
    <citation type="submission" date="2025-08" db="UniProtKB">
        <authorList>
            <consortium name="Ensembl"/>
        </authorList>
    </citation>
    <scope>IDENTIFICATION</scope>
</reference>
<accession>A0A8C3RML8</accession>
<evidence type="ECO:0000259" key="6">
    <source>
        <dbReference type="PROSITE" id="PS50041"/>
    </source>
</evidence>
<dbReference type="SUPFAM" id="SSF56436">
    <property type="entry name" value="C-type lectin-like"/>
    <property type="match status" value="1"/>
</dbReference>
<dbReference type="GO" id="GO:0030246">
    <property type="term" value="F:carbohydrate binding"/>
    <property type="evidence" value="ECO:0007669"/>
    <property type="project" value="UniProtKB-KW"/>
</dbReference>
<sequence>MWSPHLKKDILELEKVQKRATKMIRGMEQFPYEERLIRLGLFSLEKRWLRGDMIEVYKIMTGVEKVDKEVLFTTSHNTKTRGHPTKLIDGSGCKVCPRDWLPHRDKCYWVSKESMFWSESFKDCEMRTSQMLVIQDREEMEFIQNITQGTNLVWIGLTIKSPEKKWTWVDTSPLDQITGSAEGNSCGMIRRNRINSESCNTEFKWICQMESPRSNGNQTVAFPVLETS</sequence>
<evidence type="ECO:0000256" key="1">
    <source>
        <dbReference type="ARBA" id="ARBA00004606"/>
    </source>
</evidence>
<proteinExistence type="predicted"/>
<dbReference type="Pfam" id="PF00059">
    <property type="entry name" value="Lectin_C"/>
    <property type="match status" value="1"/>
</dbReference>
<dbReference type="InterPro" id="IPR016186">
    <property type="entry name" value="C-type_lectin-like/link_sf"/>
</dbReference>
<dbReference type="InterPro" id="IPR001304">
    <property type="entry name" value="C-type_lectin-like"/>
</dbReference>
<organism evidence="7 8">
    <name type="scientific">Chelydra serpentina</name>
    <name type="common">Snapping turtle</name>
    <name type="synonym">Testudo serpentina</name>
    <dbReference type="NCBI Taxonomy" id="8475"/>
    <lineage>
        <taxon>Eukaryota</taxon>
        <taxon>Metazoa</taxon>
        <taxon>Chordata</taxon>
        <taxon>Craniata</taxon>
        <taxon>Vertebrata</taxon>
        <taxon>Euteleostomi</taxon>
        <taxon>Archelosauria</taxon>
        <taxon>Testudinata</taxon>
        <taxon>Testudines</taxon>
        <taxon>Cryptodira</taxon>
        <taxon>Durocryptodira</taxon>
        <taxon>Americhelydia</taxon>
        <taxon>Chelydroidea</taxon>
        <taxon>Chelydridae</taxon>
        <taxon>Chelydra</taxon>
    </lineage>
</organism>
<dbReference type="Ensembl" id="ENSCSRT00000000685.1">
    <property type="protein sequence ID" value="ENSCSRP00000000666.1"/>
    <property type="gene ID" value="ENSCSRG00000000549.1"/>
</dbReference>
<dbReference type="InterPro" id="IPR016187">
    <property type="entry name" value="CTDL_fold"/>
</dbReference>
<feature type="domain" description="C-type lectin" evidence="6">
    <location>
        <begin position="103"/>
        <end position="208"/>
    </location>
</feature>
<dbReference type="CDD" id="cd03593">
    <property type="entry name" value="CLECT_NK_receptors_like"/>
    <property type="match status" value="1"/>
</dbReference>
<keyword evidence="4" id="KW-0472">Membrane</keyword>
<dbReference type="GO" id="GO:0038023">
    <property type="term" value="F:signaling receptor activity"/>
    <property type="evidence" value="ECO:0007669"/>
    <property type="project" value="TreeGrafter"/>
</dbReference>
<dbReference type="InterPro" id="IPR051527">
    <property type="entry name" value="KLR_subfamily_B"/>
</dbReference>
<keyword evidence="3" id="KW-0735">Signal-anchor</keyword>
<evidence type="ECO:0000313" key="8">
    <source>
        <dbReference type="Proteomes" id="UP000694403"/>
    </source>
</evidence>